<organism evidence="2 3">
    <name type="scientific">Phytophthora megakarya</name>
    <dbReference type="NCBI Taxonomy" id="4795"/>
    <lineage>
        <taxon>Eukaryota</taxon>
        <taxon>Sar</taxon>
        <taxon>Stramenopiles</taxon>
        <taxon>Oomycota</taxon>
        <taxon>Peronosporomycetes</taxon>
        <taxon>Peronosporales</taxon>
        <taxon>Peronosporaceae</taxon>
        <taxon>Phytophthora</taxon>
    </lineage>
</organism>
<keyword evidence="3" id="KW-1185">Reference proteome</keyword>
<dbReference type="PANTHER" id="PTHR35796:SF3">
    <property type="entry name" value="BHLH DOMAIN-CONTAINING PROTEIN"/>
    <property type="match status" value="1"/>
</dbReference>
<keyword evidence="1" id="KW-0175">Coiled coil</keyword>
<dbReference type="AlphaFoldDB" id="A0A225W4E9"/>
<protein>
    <recommendedName>
        <fullName evidence="4">M96 mating-specific protein</fullName>
    </recommendedName>
</protein>
<dbReference type="EMBL" id="NBNE01001807">
    <property type="protein sequence ID" value="OWZ12566.1"/>
    <property type="molecule type" value="Genomic_DNA"/>
</dbReference>
<feature type="coiled-coil region" evidence="1">
    <location>
        <begin position="26"/>
        <end position="53"/>
    </location>
</feature>
<dbReference type="STRING" id="4795.A0A225W4E9"/>
<comment type="caution">
    <text evidence="2">The sequence shown here is derived from an EMBL/GenBank/DDBJ whole genome shotgun (WGS) entry which is preliminary data.</text>
</comment>
<evidence type="ECO:0000313" key="3">
    <source>
        <dbReference type="Proteomes" id="UP000198211"/>
    </source>
</evidence>
<proteinExistence type="predicted"/>
<evidence type="ECO:0008006" key="4">
    <source>
        <dbReference type="Google" id="ProtNLM"/>
    </source>
</evidence>
<gene>
    <name evidence="2" type="ORF">PHMEG_00014248</name>
</gene>
<accession>A0A225W4E9</accession>
<evidence type="ECO:0000256" key="1">
    <source>
        <dbReference type="SAM" id="Coils"/>
    </source>
</evidence>
<reference evidence="3" key="1">
    <citation type="submission" date="2017-03" db="EMBL/GenBank/DDBJ databases">
        <title>Phytopthora megakarya and P. palmivora, two closely related causual agents of cacao black pod achieved similar genome size and gene model numbers by different mechanisms.</title>
        <authorList>
            <person name="Ali S."/>
            <person name="Shao J."/>
            <person name="Larry D.J."/>
            <person name="Kronmiller B."/>
            <person name="Shen D."/>
            <person name="Strem M.D."/>
            <person name="Melnick R.L."/>
            <person name="Guiltinan M.J."/>
            <person name="Tyler B.M."/>
            <person name="Meinhardt L.W."/>
            <person name="Bailey B.A."/>
        </authorList>
    </citation>
    <scope>NUCLEOTIDE SEQUENCE [LARGE SCALE GENOMIC DNA]</scope>
    <source>
        <strain evidence="3">zdho120</strain>
    </source>
</reference>
<dbReference type="PANTHER" id="PTHR35796">
    <property type="entry name" value="HYPOTHETICAL CYTOSOLIC PROTEIN"/>
    <property type="match status" value="1"/>
</dbReference>
<dbReference type="OrthoDB" id="127589at2759"/>
<evidence type="ECO:0000313" key="2">
    <source>
        <dbReference type="EMBL" id="OWZ12566.1"/>
    </source>
</evidence>
<sequence length="328" mass="37342">MPSNVSVDQGGKPVKPSNISLWKHAAMRQLERRREVEEKNVKLKEMLEMQVQEAKCLQRILKRRRKIQMMEDMLGVKNRITPPTIDDSQIFAQMLRHIENMFTIVEIYFAKKGFNSLPCPGQKRKVSKNVITGVFYEQMQKSLLPFEIHSSERALWKVLTENATERSKHGSMVEFHEHHVKKSHNTVASSYFFSTRGDAEICGVQVQKVTRKFVKDDKVVFVCNMLAEPLIKSTFLSVGYQLNATLQVVMERGWPSISADDTTQLSIHFDVMCQDLVIPGSGKSLSRGHVDICVTMWGNLIPGLHSEIESMLIDEGANSIPTEFAVFS</sequence>
<dbReference type="Proteomes" id="UP000198211">
    <property type="component" value="Unassembled WGS sequence"/>
</dbReference>
<name>A0A225W4E9_9STRA</name>